<protein>
    <recommendedName>
        <fullName evidence="1">F-box domain-containing protein</fullName>
    </recommendedName>
</protein>
<evidence type="ECO:0000259" key="1">
    <source>
        <dbReference type="SMART" id="SM00256"/>
    </source>
</evidence>
<proteinExistence type="predicted"/>
<dbReference type="InterPro" id="IPR001810">
    <property type="entry name" value="F-box_dom"/>
</dbReference>
<sequence>MANWQNILTDIMVEIYKYLPRRDKLSCSMVCTHWKDALDISDLWSNMIVHIDTDLMEPSTIIFSRYFNKYIKSLEIGWAFPQRPSRWLPFKHKDLTKRAVRLFNILNDSRVQLSSIKIFDWYDIFRFKKIIYHLARFLL</sequence>
<dbReference type="OrthoDB" id="9974792at2759"/>
<dbReference type="Proteomes" id="UP001154078">
    <property type="component" value="Chromosome 1"/>
</dbReference>
<dbReference type="FunFam" id="1.20.1280.50:FF:000005">
    <property type="entry name" value="F-box/LRR-repeat protein 3 isoform X1"/>
    <property type="match status" value="1"/>
</dbReference>
<evidence type="ECO:0000313" key="3">
    <source>
        <dbReference type="Proteomes" id="UP001154078"/>
    </source>
</evidence>
<dbReference type="EMBL" id="OV121132">
    <property type="protein sequence ID" value="CAH0546319.1"/>
    <property type="molecule type" value="Genomic_DNA"/>
</dbReference>
<dbReference type="AlphaFoldDB" id="A0A9P0APS4"/>
<dbReference type="InterPro" id="IPR036047">
    <property type="entry name" value="F-box-like_dom_sf"/>
</dbReference>
<dbReference type="SMART" id="SM00256">
    <property type="entry name" value="FBOX"/>
    <property type="match status" value="1"/>
</dbReference>
<feature type="domain" description="F-box" evidence="1">
    <location>
        <begin position="7"/>
        <end position="47"/>
    </location>
</feature>
<dbReference type="Gene3D" id="1.20.1280.50">
    <property type="match status" value="1"/>
</dbReference>
<keyword evidence="3" id="KW-1185">Reference proteome</keyword>
<gene>
    <name evidence="2" type="ORF">MELIAE_LOCUS513</name>
</gene>
<organism evidence="2 3">
    <name type="scientific">Brassicogethes aeneus</name>
    <name type="common">Rape pollen beetle</name>
    <name type="synonym">Meligethes aeneus</name>
    <dbReference type="NCBI Taxonomy" id="1431903"/>
    <lineage>
        <taxon>Eukaryota</taxon>
        <taxon>Metazoa</taxon>
        <taxon>Ecdysozoa</taxon>
        <taxon>Arthropoda</taxon>
        <taxon>Hexapoda</taxon>
        <taxon>Insecta</taxon>
        <taxon>Pterygota</taxon>
        <taxon>Neoptera</taxon>
        <taxon>Endopterygota</taxon>
        <taxon>Coleoptera</taxon>
        <taxon>Polyphaga</taxon>
        <taxon>Cucujiformia</taxon>
        <taxon>Nitidulidae</taxon>
        <taxon>Meligethinae</taxon>
        <taxon>Brassicogethes</taxon>
    </lineage>
</organism>
<dbReference type="Pfam" id="PF12937">
    <property type="entry name" value="F-box-like"/>
    <property type="match status" value="1"/>
</dbReference>
<reference evidence="2" key="1">
    <citation type="submission" date="2021-12" db="EMBL/GenBank/DDBJ databases">
        <authorList>
            <person name="King R."/>
        </authorList>
    </citation>
    <scope>NUCLEOTIDE SEQUENCE</scope>
</reference>
<accession>A0A9P0APS4</accession>
<dbReference type="SUPFAM" id="SSF81383">
    <property type="entry name" value="F-box domain"/>
    <property type="match status" value="1"/>
</dbReference>
<name>A0A9P0APS4_BRAAE</name>
<evidence type="ECO:0000313" key="2">
    <source>
        <dbReference type="EMBL" id="CAH0546319.1"/>
    </source>
</evidence>